<dbReference type="AlphaFoldDB" id="G9XCK6"/>
<evidence type="ECO:0000256" key="5">
    <source>
        <dbReference type="SAM" id="Phobius"/>
    </source>
</evidence>
<dbReference type="Pfam" id="PF00664">
    <property type="entry name" value="ABC_membrane"/>
    <property type="match status" value="1"/>
</dbReference>
<evidence type="ECO:0000256" key="3">
    <source>
        <dbReference type="ARBA" id="ARBA00022989"/>
    </source>
</evidence>
<dbReference type="PROSITE" id="PS50929">
    <property type="entry name" value="ABC_TM1F"/>
    <property type="match status" value="1"/>
</dbReference>
<feature type="transmembrane region" description="Helical" evidence="5">
    <location>
        <begin position="21"/>
        <end position="45"/>
    </location>
</feature>
<organism evidence="7 8">
    <name type="scientific">Peptoanaerobacter stomatis</name>
    <dbReference type="NCBI Taxonomy" id="796937"/>
    <lineage>
        <taxon>Bacteria</taxon>
        <taxon>Bacillati</taxon>
        <taxon>Bacillota</taxon>
        <taxon>Clostridia</taxon>
        <taxon>Peptostreptococcales</taxon>
        <taxon>Filifactoraceae</taxon>
        <taxon>Peptoanaerobacter</taxon>
    </lineage>
</organism>
<proteinExistence type="predicted"/>
<dbReference type="Proteomes" id="UP000003379">
    <property type="component" value="Unassembled WGS sequence"/>
</dbReference>
<keyword evidence="4 5" id="KW-0472">Membrane</keyword>
<evidence type="ECO:0000256" key="2">
    <source>
        <dbReference type="ARBA" id="ARBA00022692"/>
    </source>
</evidence>
<name>G9XCK6_9FIRM</name>
<dbReference type="SUPFAM" id="SSF52540">
    <property type="entry name" value="P-loop containing nucleoside triphosphate hydrolases"/>
    <property type="match status" value="1"/>
</dbReference>
<feature type="transmembrane region" description="Helical" evidence="5">
    <location>
        <begin position="133"/>
        <end position="151"/>
    </location>
</feature>
<dbReference type="PANTHER" id="PTHR43394">
    <property type="entry name" value="ATP-DEPENDENT PERMEASE MDL1, MITOCHONDRIAL"/>
    <property type="match status" value="1"/>
</dbReference>
<dbReference type="PATRIC" id="fig|796940.3.peg.1008"/>
<gene>
    <name evidence="7" type="ORF">HMPREF9628_01580</name>
</gene>
<dbReference type="CDD" id="cd07346">
    <property type="entry name" value="ABC_6TM_exporters"/>
    <property type="match status" value="1"/>
</dbReference>
<comment type="caution">
    <text evidence="7">The sequence shown here is derived from an EMBL/GenBank/DDBJ whole genome shotgun (WGS) entry which is preliminary data.</text>
</comment>
<dbReference type="HOGENOM" id="CLU_056321_0_0_9"/>
<dbReference type="GO" id="GO:0005524">
    <property type="term" value="F:ATP binding"/>
    <property type="evidence" value="ECO:0007669"/>
    <property type="project" value="InterPro"/>
</dbReference>
<protein>
    <recommendedName>
        <fullName evidence="6">ABC transmembrane type-1 domain-containing protein</fullName>
    </recommendedName>
</protein>
<evidence type="ECO:0000313" key="7">
    <source>
        <dbReference type="EMBL" id="EHL19299.1"/>
    </source>
</evidence>
<feature type="transmembrane region" description="Helical" evidence="5">
    <location>
        <begin position="157"/>
        <end position="176"/>
    </location>
</feature>
<evidence type="ECO:0000256" key="1">
    <source>
        <dbReference type="ARBA" id="ARBA00004651"/>
    </source>
</evidence>
<accession>G9XCK6</accession>
<dbReference type="InterPro" id="IPR039421">
    <property type="entry name" value="Type_1_exporter"/>
</dbReference>
<dbReference type="InterPro" id="IPR036640">
    <property type="entry name" value="ABC1_TM_sf"/>
</dbReference>
<reference evidence="7 8" key="1">
    <citation type="submission" date="2011-08" db="EMBL/GenBank/DDBJ databases">
        <title>The Genome Sequence of Eubacteriaceae bacterium CM5.</title>
        <authorList>
            <consortium name="The Broad Institute Genome Sequencing Platform"/>
            <person name="Earl A."/>
            <person name="Ward D."/>
            <person name="Feldgarden M."/>
            <person name="Gevers D."/>
            <person name="Sizova M."/>
            <person name="Hazen A."/>
            <person name="Epstein S."/>
            <person name="Young S.K."/>
            <person name="Zeng Q."/>
            <person name="Gargeya S."/>
            <person name="Fitzgerald M."/>
            <person name="Haas B."/>
            <person name="Abouelleil A."/>
            <person name="Alvarado L."/>
            <person name="Arachchi H.M."/>
            <person name="Berlin A."/>
            <person name="Brown A."/>
            <person name="Chapman S.B."/>
            <person name="Chen Z."/>
            <person name="Dunbar C."/>
            <person name="Freedman E."/>
            <person name="Gearin G."/>
            <person name="Gellesch M."/>
            <person name="Goldberg J."/>
            <person name="Griggs A."/>
            <person name="Gujja S."/>
            <person name="Heiman D."/>
            <person name="Howarth C."/>
            <person name="Larson L."/>
            <person name="Lui A."/>
            <person name="MacDonald P.J.P."/>
            <person name="Montmayeur A."/>
            <person name="Murphy C."/>
            <person name="Neiman D."/>
            <person name="Pearson M."/>
            <person name="Priest M."/>
            <person name="Roberts A."/>
            <person name="Saif S."/>
            <person name="Shea T."/>
            <person name="Shenoy N."/>
            <person name="Sisk P."/>
            <person name="Stolte C."/>
            <person name="Sykes S."/>
            <person name="Wortman J."/>
            <person name="Nusbaum C."/>
            <person name="Birren B."/>
        </authorList>
    </citation>
    <scope>NUCLEOTIDE SEQUENCE [LARGE SCALE GENOMIC DNA]</scope>
    <source>
        <strain evidence="7 8">CM5</strain>
    </source>
</reference>
<dbReference type="Gene3D" id="1.20.1560.10">
    <property type="entry name" value="ABC transporter type 1, transmembrane domain"/>
    <property type="match status" value="1"/>
</dbReference>
<keyword evidence="2 5" id="KW-0812">Transmembrane</keyword>
<evidence type="ECO:0000313" key="8">
    <source>
        <dbReference type="Proteomes" id="UP000003379"/>
    </source>
</evidence>
<dbReference type="InterPro" id="IPR011527">
    <property type="entry name" value="ABC1_TM_dom"/>
</dbReference>
<keyword evidence="3 5" id="KW-1133">Transmembrane helix</keyword>
<dbReference type="Gene3D" id="3.40.50.300">
    <property type="entry name" value="P-loop containing nucleotide triphosphate hydrolases"/>
    <property type="match status" value="1"/>
</dbReference>
<feature type="domain" description="ABC transmembrane type-1" evidence="6">
    <location>
        <begin position="18"/>
        <end position="300"/>
    </location>
</feature>
<dbReference type="EMBL" id="AFZG01000023">
    <property type="protein sequence ID" value="EHL19299.1"/>
    <property type="molecule type" value="Genomic_DNA"/>
</dbReference>
<comment type="subcellular location">
    <subcellularLocation>
        <location evidence="1">Cell membrane</location>
        <topology evidence="1">Multi-pass membrane protein</topology>
    </subcellularLocation>
</comment>
<evidence type="ECO:0000259" key="6">
    <source>
        <dbReference type="PROSITE" id="PS50929"/>
    </source>
</evidence>
<dbReference type="GO" id="GO:0015421">
    <property type="term" value="F:ABC-type oligopeptide transporter activity"/>
    <property type="evidence" value="ECO:0007669"/>
    <property type="project" value="TreeGrafter"/>
</dbReference>
<dbReference type="GO" id="GO:0005886">
    <property type="term" value="C:plasma membrane"/>
    <property type="evidence" value="ECO:0007669"/>
    <property type="project" value="UniProtKB-SubCell"/>
</dbReference>
<sequence length="378" mass="42779">MFREMLKLLTKTGKRDLIISSVFFALYGLSSIAMIVIVFSILFQIFDGTSLDMLYKYFIAIGLLVVFKGICNMVADMKKHSAGFDIVQQIRERMIIKLKKFSLGFYTNERLGEINTILHKDVDNMSLVVGHMWSRMFGDFLIGAVVFVGLANIDIKLALIMAVSVPIALAFLYMTIKQSEKIENQNNSALLDMVSLFVEYVRGIPVLKSFSNNKSLDNELMNKTKKFGETSKSASRFKAKQLSIFGFLLDIGYLVLLIAGTIFVVKGNLDVLNFIIFAVISKEFYKPFASMEQHYMYYVSAVDSYERLSRILYADVIPDKVDGIVPKDNDIAFENIGFSYEKDEFKMENLSFDIDEKTMTALVGESGSGDNDIMMIVQ</sequence>
<feature type="transmembrane region" description="Helical" evidence="5">
    <location>
        <begin position="242"/>
        <end position="265"/>
    </location>
</feature>
<dbReference type="InterPro" id="IPR027417">
    <property type="entry name" value="P-loop_NTPase"/>
</dbReference>
<feature type="transmembrane region" description="Helical" evidence="5">
    <location>
        <begin position="57"/>
        <end position="75"/>
    </location>
</feature>
<evidence type="ECO:0000256" key="4">
    <source>
        <dbReference type="ARBA" id="ARBA00023136"/>
    </source>
</evidence>
<dbReference type="PANTHER" id="PTHR43394:SF1">
    <property type="entry name" value="ATP-BINDING CASSETTE SUB-FAMILY B MEMBER 10, MITOCHONDRIAL"/>
    <property type="match status" value="1"/>
</dbReference>
<dbReference type="SUPFAM" id="SSF90123">
    <property type="entry name" value="ABC transporter transmembrane region"/>
    <property type="match status" value="1"/>
</dbReference>